<dbReference type="EMBL" id="BKBA01000004">
    <property type="protein sequence ID" value="GEQ13418.1"/>
    <property type="molecule type" value="Genomic_DNA"/>
</dbReference>
<dbReference type="InterPro" id="IPR001769">
    <property type="entry name" value="Gingipain"/>
</dbReference>
<dbReference type="InterPro" id="IPR029030">
    <property type="entry name" value="Caspase-like_dom_sf"/>
</dbReference>
<dbReference type="InterPro" id="IPR029031">
    <property type="entry name" value="Gingipain_N_sf"/>
</dbReference>
<dbReference type="Gene3D" id="3.40.50.1460">
    <property type="match status" value="1"/>
</dbReference>
<feature type="domain" description="Gingipain" evidence="3">
    <location>
        <begin position="271"/>
        <end position="900"/>
    </location>
</feature>
<dbReference type="InterPro" id="IPR038490">
    <property type="entry name" value="Gingipain_propep_sf"/>
</dbReference>
<dbReference type="AlphaFoldDB" id="A0A512SZP1"/>
<evidence type="ECO:0000259" key="3">
    <source>
        <dbReference type="Pfam" id="PF01364"/>
    </source>
</evidence>
<evidence type="ECO:0000256" key="2">
    <source>
        <dbReference type="SAM" id="MobiDB-lite"/>
    </source>
</evidence>
<name>A0A512SZP1_9MICO</name>
<dbReference type="Gene3D" id="2.60.40.3800">
    <property type="match status" value="1"/>
</dbReference>
<dbReference type="GO" id="GO:0006508">
    <property type="term" value="P:proteolysis"/>
    <property type="evidence" value="ECO:0007669"/>
    <property type="project" value="InterPro"/>
</dbReference>
<accession>A0A512SZP1</accession>
<dbReference type="SUPFAM" id="SSF52129">
    <property type="entry name" value="Caspase-like"/>
    <property type="match status" value="1"/>
</dbReference>
<dbReference type="GO" id="GO:0008234">
    <property type="term" value="F:cysteine-type peptidase activity"/>
    <property type="evidence" value="ECO:0007669"/>
    <property type="project" value="InterPro"/>
</dbReference>
<dbReference type="Pfam" id="PF01364">
    <property type="entry name" value="Peptidase_C25"/>
    <property type="match status" value="1"/>
</dbReference>
<gene>
    <name evidence="4" type="ORF">KLO01_14650</name>
</gene>
<dbReference type="RefSeq" id="WP_147063635.1">
    <property type="nucleotide sequence ID" value="NZ_BAABDN010000001.1"/>
</dbReference>
<evidence type="ECO:0000313" key="5">
    <source>
        <dbReference type="Proteomes" id="UP000321793"/>
    </source>
</evidence>
<evidence type="ECO:0000256" key="1">
    <source>
        <dbReference type="ARBA" id="ARBA00022729"/>
    </source>
</evidence>
<sequence>MKVTSERRDDRIVTTVEISPEEVSVRETPFGAVVDVPELSAAGQPGAPALPRTRIAVGVPPDSWPTSLEVEEGEWVTVAKGVVVPVSQPQAGLPPKGRGKGDPHRPGSVHCSPDCDCRSGHRPGGEGEGPLVEGFDPPTPTVPDPEAYRRAVEEPPPVGSAAGVEPLPGLRAASVELSPVRQTKDGTIELCTSFRVSVAFSGEPTIADRDESAKLLAEELGRDIDPERLVLLPDGPRELSATDLELARSRVVNPDIFDTIEVILRQLPSEYLVITDDRTWDAARIEPVGDRPGLVEAFQELARLKRARGISARVVTITDIVDGVHGDFRHGSRDLQEVIRRFLKVHRERWGVRWLVLGGDIETVPTRTVTGGCRGTIDTTATNPPEDNRSFWTGGHLRMNVTGPGEWWGASTANILTRPDTGQLIPYDPAGTSSAASPGWFFTNSSYTMRQTTPSQYVRVNGPAALVNAQLQWHYHWNQLPTDFYYASLQGWYWGTRRIDVGWFSFVVPWVYEPDHDWDVRDNGVYGQCTVGGQDLDGVHLSTELSVGRIPVDTADEARGYVAKVAAYESLDSPWGPLVDQFSGSMLLASSSWGGPQWIWPTPNPVPAGGQYSSRADHSLVRVGTVPTSWDFELVSHVSDTDRRVLPMKSSTNPATRGWYYARSETDLSRAEVDLFFFTLPYRTSWIVVHGSQVERRPQAFQVDWTGQDGSMADQETLRRQVDVGIPGITSFRRAYEDEQDLSWWERFFGGPVRYLTSAVLRDELERSPALVSLSGHGNGDGCCGGSVGLARSLTNGPLCFVGYADSCLTSEFDSDDAFGEALLANPDGGAVGYVGNSRFSWIGIGDDFQRAFFSRLTTTRHLGLLNDTRVSVAAASSPNAYWRWPVLTLNLLGDPELRVRRQARRPLRFDIVQDLTRLRVTTVDGLAPVPGASVRVSAGRSVVELVTDGDGWVDLDVRGLEKAADRGGLSVAVSHEDFEPVEGELASARE</sequence>
<organism evidence="4 5">
    <name type="scientific">Knoellia locipacati</name>
    <dbReference type="NCBI Taxonomy" id="882824"/>
    <lineage>
        <taxon>Bacteria</taxon>
        <taxon>Bacillati</taxon>
        <taxon>Actinomycetota</taxon>
        <taxon>Actinomycetes</taxon>
        <taxon>Micrococcales</taxon>
        <taxon>Intrasporangiaceae</taxon>
        <taxon>Knoellia</taxon>
    </lineage>
</organism>
<dbReference type="Gene3D" id="3.40.50.10390">
    <property type="entry name" value="Gingipain r, domain 1"/>
    <property type="match status" value="1"/>
</dbReference>
<evidence type="ECO:0000313" key="4">
    <source>
        <dbReference type="EMBL" id="GEQ13418.1"/>
    </source>
</evidence>
<reference evidence="4 5" key="1">
    <citation type="submission" date="2019-07" db="EMBL/GenBank/DDBJ databases">
        <title>Whole genome shotgun sequence of Knoellia locipacati NBRC 109775.</title>
        <authorList>
            <person name="Hosoyama A."/>
            <person name="Uohara A."/>
            <person name="Ohji S."/>
            <person name="Ichikawa N."/>
        </authorList>
    </citation>
    <scope>NUCLEOTIDE SEQUENCE [LARGE SCALE GENOMIC DNA]</scope>
    <source>
        <strain evidence="4 5">NBRC 109775</strain>
    </source>
</reference>
<keyword evidence="1" id="KW-0732">Signal</keyword>
<proteinExistence type="predicted"/>
<keyword evidence="5" id="KW-1185">Reference proteome</keyword>
<comment type="caution">
    <text evidence="4">The sequence shown here is derived from an EMBL/GenBank/DDBJ whole genome shotgun (WGS) entry which is preliminary data.</text>
</comment>
<feature type="region of interest" description="Disordered" evidence="2">
    <location>
        <begin position="87"/>
        <end position="110"/>
    </location>
</feature>
<dbReference type="OrthoDB" id="116551at2"/>
<dbReference type="Proteomes" id="UP000321793">
    <property type="component" value="Unassembled WGS sequence"/>
</dbReference>
<protein>
    <recommendedName>
        <fullName evidence="3">Gingipain domain-containing protein</fullName>
    </recommendedName>
</protein>